<sequence length="510" mass="59376">MEQFAQWFIELFKTIISNIGKGFSMFFDLLHQVFVIDITNYIRDFMVASKTFTSIDWVFAIPSLLILFFLSALITVLIIQLLRRYIRFVSKERDKEELLHEVSILNYEIESLLDEKNAILALSRTDAPLDQTRGDVPRQMSQKTGTKVRFPLLLSVDETYKFNVLKTIMKESDHLNLEGLVDRFVHFSASKLGLYYSHKTARIFFSGMASSKTMVLEGISGTGKTSLAYAMGKFFSNDTDIISVQPSWRDRAEMLGYFNEFTKKFNETEFLKAVYEATYRSDLNFIVLDEMNLARVEYYFADFLSLLEMPNPNEWKVSLITDQKPEDPIHLKDGKLQIPQNIWFIGTANKDDSTFMITDKVYDRVASIEMNDKATFFEAIDTEPVKMSFDYLSGLFNEAKDNHHISEKTLENLQKLDDFIIDKFQIAFGNRINKQINQFIPVYVACGGDETEALDYMVSRKILRKFESLNVPFLKNELEELIVLMDKLFGKTQFMDSKKMLRNYIKQYNF</sequence>
<accession>U4KPS1</accession>
<dbReference type="RefSeq" id="WP_030005322.1">
    <property type="nucleotide sequence ID" value="NC_022549.1"/>
</dbReference>
<dbReference type="AlphaFoldDB" id="U4KPS1"/>
<feature type="transmembrane region" description="Helical" evidence="1">
    <location>
        <begin position="57"/>
        <end position="82"/>
    </location>
</feature>
<reference evidence="2 3" key="1">
    <citation type="journal article" date="2013" name="J. Mol. Microbiol. Biotechnol.">
        <title>Analysis of the Complete Genomes of Acholeplasma brassicae , A. palmae and A. laidlawii and Their Comparison to the Obligate Parasites from ' Candidatus Phytoplasma'.</title>
        <authorList>
            <person name="Kube M."/>
            <person name="Siewert C."/>
            <person name="Migdoll A.M."/>
            <person name="Duduk B."/>
            <person name="Holz S."/>
            <person name="Rabus R."/>
            <person name="Seemuller E."/>
            <person name="Mitrovic J."/>
            <person name="Muller I."/>
            <person name="Buttner C."/>
            <person name="Reinhardt R."/>
        </authorList>
    </citation>
    <scope>NUCLEOTIDE SEQUENCE [LARGE SCALE GENOMIC DNA]</scope>
    <source>
        <strain evidence="3">0502</strain>
    </source>
</reference>
<keyword evidence="1" id="KW-1133">Transmembrane helix</keyword>
<dbReference type="EMBL" id="FO681348">
    <property type="protein sequence ID" value="CCV66462.1"/>
    <property type="molecule type" value="Genomic_DNA"/>
</dbReference>
<evidence type="ECO:0000313" key="3">
    <source>
        <dbReference type="Proteomes" id="UP000032737"/>
    </source>
</evidence>
<proteinExistence type="predicted"/>
<evidence type="ECO:0000256" key="1">
    <source>
        <dbReference type="SAM" id="Phobius"/>
    </source>
</evidence>
<dbReference type="OrthoDB" id="9781481at2"/>
<dbReference type="STRING" id="61635.BN85314410"/>
<dbReference type="SUPFAM" id="SSF52540">
    <property type="entry name" value="P-loop containing nucleoside triphosphate hydrolases"/>
    <property type="match status" value="1"/>
</dbReference>
<organism evidence="2 3">
    <name type="scientific">Acholeplasma brassicae</name>
    <dbReference type="NCBI Taxonomy" id="61635"/>
    <lineage>
        <taxon>Bacteria</taxon>
        <taxon>Bacillati</taxon>
        <taxon>Mycoplasmatota</taxon>
        <taxon>Mollicutes</taxon>
        <taxon>Acholeplasmatales</taxon>
        <taxon>Acholeplasmataceae</taxon>
        <taxon>Acholeplasma</taxon>
    </lineage>
</organism>
<keyword evidence="1" id="KW-0812">Transmembrane</keyword>
<keyword evidence="3" id="KW-1185">Reference proteome</keyword>
<name>U4KPS1_9MOLU</name>
<gene>
    <name evidence="2" type="ORF">BN85314410</name>
</gene>
<protein>
    <recommendedName>
        <fullName evidence="4">ATPase dynein-related AAA domain-containing protein</fullName>
    </recommendedName>
</protein>
<dbReference type="InterPro" id="IPR027417">
    <property type="entry name" value="P-loop_NTPase"/>
</dbReference>
<dbReference type="HOGENOM" id="CLU_042759_0_0_14"/>
<dbReference type="KEGG" id="abra:BN85314410"/>
<dbReference type="Gene3D" id="3.40.50.300">
    <property type="entry name" value="P-loop containing nucleotide triphosphate hydrolases"/>
    <property type="match status" value="1"/>
</dbReference>
<keyword evidence="1" id="KW-0472">Membrane</keyword>
<dbReference type="Proteomes" id="UP000032737">
    <property type="component" value="Chromosome"/>
</dbReference>
<evidence type="ECO:0000313" key="2">
    <source>
        <dbReference type="EMBL" id="CCV66462.1"/>
    </source>
</evidence>
<evidence type="ECO:0008006" key="4">
    <source>
        <dbReference type="Google" id="ProtNLM"/>
    </source>
</evidence>